<dbReference type="EMBL" id="CM042048">
    <property type="protein sequence ID" value="KAI3757806.1"/>
    <property type="molecule type" value="Genomic_DNA"/>
</dbReference>
<evidence type="ECO:0000313" key="1">
    <source>
        <dbReference type="EMBL" id="KAI3757806.1"/>
    </source>
</evidence>
<reference evidence="2" key="1">
    <citation type="journal article" date="2022" name="Mol. Ecol. Resour.">
        <title>The genomes of chicory, endive, great burdock and yacon provide insights into Asteraceae palaeo-polyploidization history and plant inulin production.</title>
        <authorList>
            <person name="Fan W."/>
            <person name="Wang S."/>
            <person name="Wang H."/>
            <person name="Wang A."/>
            <person name="Jiang F."/>
            <person name="Liu H."/>
            <person name="Zhao H."/>
            <person name="Xu D."/>
            <person name="Zhang Y."/>
        </authorList>
    </citation>
    <scope>NUCLEOTIDE SEQUENCE [LARGE SCALE GENOMIC DNA]</scope>
    <source>
        <strain evidence="2">cv. Niubang</strain>
    </source>
</reference>
<name>A0ACB9EGG1_ARCLA</name>
<organism evidence="1 2">
    <name type="scientific">Arctium lappa</name>
    <name type="common">Greater burdock</name>
    <name type="synonym">Lappa major</name>
    <dbReference type="NCBI Taxonomy" id="4217"/>
    <lineage>
        <taxon>Eukaryota</taxon>
        <taxon>Viridiplantae</taxon>
        <taxon>Streptophyta</taxon>
        <taxon>Embryophyta</taxon>
        <taxon>Tracheophyta</taxon>
        <taxon>Spermatophyta</taxon>
        <taxon>Magnoliopsida</taxon>
        <taxon>eudicotyledons</taxon>
        <taxon>Gunneridae</taxon>
        <taxon>Pentapetalae</taxon>
        <taxon>asterids</taxon>
        <taxon>campanulids</taxon>
        <taxon>Asterales</taxon>
        <taxon>Asteraceae</taxon>
        <taxon>Carduoideae</taxon>
        <taxon>Cardueae</taxon>
        <taxon>Arctiinae</taxon>
        <taxon>Arctium</taxon>
    </lineage>
</organism>
<comment type="caution">
    <text evidence="1">The sequence shown here is derived from an EMBL/GenBank/DDBJ whole genome shotgun (WGS) entry which is preliminary data.</text>
</comment>
<reference evidence="1 2" key="2">
    <citation type="journal article" date="2022" name="Mol. Ecol. Resour.">
        <title>The genomes of chicory, endive, great burdock and yacon provide insights into Asteraceae paleo-polyploidization history and plant inulin production.</title>
        <authorList>
            <person name="Fan W."/>
            <person name="Wang S."/>
            <person name="Wang H."/>
            <person name="Wang A."/>
            <person name="Jiang F."/>
            <person name="Liu H."/>
            <person name="Zhao H."/>
            <person name="Xu D."/>
            <person name="Zhang Y."/>
        </authorList>
    </citation>
    <scope>NUCLEOTIDE SEQUENCE [LARGE SCALE GENOMIC DNA]</scope>
    <source>
        <strain evidence="2">cv. Niubang</strain>
    </source>
</reference>
<proteinExistence type="predicted"/>
<protein>
    <submittedName>
        <fullName evidence="1">Uncharacterized protein</fullName>
    </submittedName>
</protein>
<dbReference type="Proteomes" id="UP001055879">
    <property type="component" value="Linkage Group LG02"/>
</dbReference>
<keyword evidence="2" id="KW-1185">Reference proteome</keyword>
<gene>
    <name evidence="1" type="ORF">L6452_05349</name>
</gene>
<accession>A0ACB9EGG1</accession>
<sequence length="69" mass="7761">MSLRDLADLAYSPWVHITKLKVRHPSALSAPVELGQSKAILLTSILVTTHKFMSRNWLTSSMNVREKGQ</sequence>
<evidence type="ECO:0000313" key="2">
    <source>
        <dbReference type="Proteomes" id="UP001055879"/>
    </source>
</evidence>